<organism evidence="2 3">
    <name type="scientific">Diaporthe australafricana</name>
    <dbReference type="NCBI Taxonomy" id="127596"/>
    <lineage>
        <taxon>Eukaryota</taxon>
        <taxon>Fungi</taxon>
        <taxon>Dikarya</taxon>
        <taxon>Ascomycota</taxon>
        <taxon>Pezizomycotina</taxon>
        <taxon>Sordariomycetes</taxon>
        <taxon>Sordariomycetidae</taxon>
        <taxon>Diaporthales</taxon>
        <taxon>Diaporthaceae</taxon>
        <taxon>Diaporthe</taxon>
    </lineage>
</organism>
<accession>A0ABR3XH23</accession>
<evidence type="ECO:0000313" key="2">
    <source>
        <dbReference type="EMBL" id="KAL1875266.1"/>
    </source>
</evidence>
<protein>
    <submittedName>
        <fullName evidence="2">Uncharacterized protein</fullName>
    </submittedName>
</protein>
<feature type="region of interest" description="Disordered" evidence="1">
    <location>
        <begin position="168"/>
        <end position="188"/>
    </location>
</feature>
<feature type="compositionally biased region" description="Basic and acidic residues" evidence="1">
    <location>
        <begin position="168"/>
        <end position="182"/>
    </location>
</feature>
<evidence type="ECO:0000313" key="3">
    <source>
        <dbReference type="Proteomes" id="UP001583177"/>
    </source>
</evidence>
<comment type="caution">
    <text evidence="2">The sequence shown here is derived from an EMBL/GenBank/DDBJ whole genome shotgun (WGS) entry which is preliminary data.</text>
</comment>
<reference evidence="2 3" key="1">
    <citation type="journal article" date="2024" name="IMA Fungus">
        <title>IMA Genome - F19 : A genome assembly and annotation guide to empower mycologists, including annotated draft genome sequences of Ceratocystis pirilliformis, Diaporthe australafricana, Fusarium ophioides, Paecilomyces lecythidis, and Sporothrix stenoceras.</title>
        <authorList>
            <person name="Aylward J."/>
            <person name="Wilson A.M."/>
            <person name="Visagie C.M."/>
            <person name="Spraker J."/>
            <person name="Barnes I."/>
            <person name="Buitendag C."/>
            <person name="Ceriani C."/>
            <person name="Del Mar Angel L."/>
            <person name="du Plessis D."/>
            <person name="Fuchs T."/>
            <person name="Gasser K."/>
            <person name="Kramer D."/>
            <person name="Li W."/>
            <person name="Munsamy K."/>
            <person name="Piso A."/>
            <person name="Price J.L."/>
            <person name="Sonnekus B."/>
            <person name="Thomas C."/>
            <person name="van der Nest A."/>
            <person name="van Dijk A."/>
            <person name="van Heerden A."/>
            <person name="van Vuuren N."/>
            <person name="Yilmaz N."/>
            <person name="Duong T.A."/>
            <person name="van der Merwe N.A."/>
            <person name="Wingfield M.J."/>
            <person name="Wingfield B.D."/>
        </authorList>
    </citation>
    <scope>NUCLEOTIDE SEQUENCE [LARGE SCALE GENOMIC DNA]</scope>
    <source>
        <strain evidence="2 3">CMW 18300</strain>
    </source>
</reference>
<proteinExistence type="predicted"/>
<dbReference type="Proteomes" id="UP001583177">
    <property type="component" value="Unassembled WGS sequence"/>
</dbReference>
<evidence type="ECO:0000256" key="1">
    <source>
        <dbReference type="SAM" id="MobiDB-lite"/>
    </source>
</evidence>
<gene>
    <name evidence="2" type="ORF">Daus18300_003337</name>
</gene>
<keyword evidence="3" id="KW-1185">Reference proteome</keyword>
<dbReference type="EMBL" id="JAWRVE010000020">
    <property type="protein sequence ID" value="KAL1875266.1"/>
    <property type="molecule type" value="Genomic_DNA"/>
</dbReference>
<feature type="region of interest" description="Disordered" evidence="1">
    <location>
        <begin position="1"/>
        <end position="34"/>
    </location>
</feature>
<name>A0ABR3XH23_9PEZI</name>
<sequence length="188" mass="20732">MAGRKRRDSGPVAAPADSKESASHMSGPSDEQVTRCVCSKADPKLWELAKSLPTEELKNETNPKRRQNIEACLKYVNENGYPYPIEVFIAMDGVIKHVTERECETMDWSSLTASGKEDEAFLMLANGDRGLAMLVASVGGLPYRPSSGLTLWNGDDFGILLKWDDGQTPKDEDSPLHPDCRPANECPY</sequence>